<feature type="region of interest" description="Disordered" evidence="1">
    <location>
        <begin position="1266"/>
        <end position="1299"/>
    </location>
</feature>
<feature type="domain" description="DUF4776" evidence="2">
    <location>
        <begin position="1045"/>
        <end position="1209"/>
    </location>
</feature>
<feature type="compositionally biased region" description="Basic and acidic residues" evidence="1">
    <location>
        <begin position="889"/>
        <end position="900"/>
    </location>
</feature>
<dbReference type="Pfam" id="PF16003">
    <property type="entry name" value="DUF4776"/>
    <property type="match status" value="2"/>
</dbReference>
<evidence type="ECO:0000313" key="4">
    <source>
        <dbReference type="Proteomes" id="UP001159042"/>
    </source>
</evidence>
<evidence type="ECO:0000259" key="2">
    <source>
        <dbReference type="Pfam" id="PF16003"/>
    </source>
</evidence>
<dbReference type="Pfam" id="PF14924">
    <property type="entry name" value="MAP10_N"/>
    <property type="match status" value="1"/>
</dbReference>
<feature type="compositionally biased region" description="Basic residues" evidence="1">
    <location>
        <begin position="1281"/>
        <end position="1299"/>
    </location>
</feature>
<proteinExistence type="predicted"/>
<dbReference type="InterPro" id="IPR031949">
    <property type="entry name" value="DUF4776"/>
</dbReference>
<feature type="region of interest" description="Disordered" evidence="1">
    <location>
        <begin position="231"/>
        <end position="250"/>
    </location>
</feature>
<dbReference type="PANTHER" id="PTHR39079:SF1">
    <property type="entry name" value="GH11706P-RELATED"/>
    <property type="match status" value="1"/>
</dbReference>
<sequence>MASTLFLLEFHFAKIHFEPNVSPVPSRKDILINIKFEDVNLNVDPEELPDVTRIESDTGSTVTYDMGKSYLFMYNPKDLIKQFKKEKLEVSVRVNHKTVGRVSFPWKEDFAGMVELFQRIGVVKAVDFWNPIQPKDLDGNVVAEVEMFTRLSCFGDSLETQFQIKPVGDTKEYIFKNPYDTHTFKCQVLDKNQDVLPVVNLYNPATRVQNHPTETQTLSWTEIFTTDPAHAPSRSASCSPFSEGPTTDGPGLMIPLTEILNRDSIETVSICFRPEENKFFDLLNVITTEVSATPDKTTVTFSKDKSKKHEKGRLVRSCSEDFEDPLELTADKINRRLCKNRDCPAAKKFKEYGIGPLATGRGIIEQPRGVESFPLIDTISKKRLKTVDFFLGLGTLYGDVEPPAEYGLSHTYGTMSNYGPFGVYTRPKSPDQPFVPSKNALETTPEPPRCKKCSSLGLRGGAPWPNQSFVILEDAPLRLRGGGIGEAPSTYKGLPWKELLRLKGGAGVVELDPSLGLKSPIKECKDVMDKFEEILVAYRKALGPCGQATCPNAPSLAQEKCKSVCGKGEGMPSLGSAAVQGGVLCETPCDFNGGYTAAACRQPTCAYAKYKLDLMDDDAALELQFLPPAVSGKCGHPKCPYPVQPDLPPIHWDCPDPLPKGNCKNLNCPFQPAKLRKLKCPEPKPGPCGSPDCPYALPPPCGLPTCPFKPTPCPFLEQETGKDQDDTCDNPDCPFANPDLSPSESFEDPKMKGQFTGCANPRCPFATRKKQRPQPKSGKVNVCANPSCPFAKVKKQDVCDNPACPFAVKKAKTQFKSCGDPLCPFGEKPVTKKDSVCYNPECPFAATKPKNKSCGDPRCPFDDKAKNKDDLCENPDCPFAGRKGSGDSSGKRMSKDKSELCDNPDCPFMGTDGSSSKRKSTDKSETCDNPDCPFNEENCSKDSANCSGSASVCENPDCPFTEQKKEPVCDDPMCPYSQPLPSCGIPGCPFEPVPFIPCPVKPGSVSKKPRVSGQQQAQEAFVMIETEVVEEVSGGNEAAVAEDGRKPPDETKKTKKKRKKRSQFVYSIGNQYPGVKVGHKECVTPMFKVPPKMGWLWNIPMTMTANIKPRRGWKPGAIQRKIAAMIRAHREAKGLGMLRLPKFKRNKDGDLEENDVDVQVSPKPTLQIQKKDGAYWITMNPLKDPKTLAENENPYMECTPMQFKITKNKRKKEDEGGEGDSKLCYCEGEDSSSSDSELDIEFTPPAGIIHPERFKRKKNIVHCEVQYDTKDFTPESPKGKGKDKKGKKDKGGKKGKKKK</sequence>
<dbReference type="PANTHER" id="PTHR39079">
    <property type="entry name" value="FI08034P-RELATED"/>
    <property type="match status" value="1"/>
</dbReference>
<comment type="caution">
    <text evidence="3">The sequence shown here is derived from an EMBL/GenBank/DDBJ whole genome shotgun (WGS) entry which is preliminary data.</text>
</comment>
<evidence type="ECO:0000313" key="3">
    <source>
        <dbReference type="EMBL" id="KAJ8926012.1"/>
    </source>
</evidence>
<feature type="region of interest" description="Disordered" evidence="1">
    <location>
        <begin position="1207"/>
        <end position="1244"/>
    </location>
</feature>
<protein>
    <recommendedName>
        <fullName evidence="2">DUF4776 domain-containing protein</fullName>
    </recommendedName>
</protein>
<feature type="compositionally biased region" description="Acidic residues" evidence="1">
    <location>
        <begin position="1227"/>
        <end position="1240"/>
    </location>
</feature>
<feature type="compositionally biased region" description="Basic and acidic residues" evidence="1">
    <location>
        <begin position="1042"/>
        <end position="1052"/>
    </location>
</feature>
<organism evidence="3 4">
    <name type="scientific">Exocentrus adspersus</name>
    <dbReference type="NCBI Taxonomy" id="1586481"/>
    <lineage>
        <taxon>Eukaryota</taxon>
        <taxon>Metazoa</taxon>
        <taxon>Ecdysozoa</taxon>
        <taxon>Arthropoda</taxon>
        <taxon>Hexapoda</taxon>
        <taxon>Insecta</taxon>
        <taxon>Pterygota</taxon>
        <taxon>Neoptera</taxon>
        <taxon>Endopterygota</taxon>
        <taxon>Coleoptera</taxon>
        <taxon>Polyphaga</taxon>
        <taxon>Cucujiformia</taxon>
        <taxon>Chrysomeloidea</taxon>
        <taxon>Cerambycidae</taxon>
        <taxon>Lamiinae</taxon>
        <taxon>Acanthocinini</taxon>
        <taxon>Exocentrus</taxon>
    </lineage>
</organism>
<feature type="compositionally biased region" description="Basic and acidic residues" evidence="1">
    <location>
        <begin position="1266"/>
        <end position="1280"/>
    </location>
</feature>
<gene>
    <name evidence="3" type="ORF">NQ315_009867</name>
</gene>
<reference evidence="3 4" key="1">
    <citation type="journal article" date="2023" name="Insect Mol. Biol.">
        <title>Genome sequencing provides insights into the evolution of gene families encoding plant cell wall-degrading enzymes in longhorned beetles.</title>
        <authorList>
            <person name="Shin N.R."/>
            <person name="Okamura Y."/>
            <person name="Kirsch R."/>
            <person name="Pauchet Y."/>
        </authorList>
    </citation>
    <scope>NUCLEOTIDE SEQUENCE [LARGE SCALE GENOMIC DNA]</scope>
    <source>
        <strain evidence="3">EAD_L_NR</strain>
    </source>
</reference>
<feature type="domain" description="DUF4776" evidence="2">
    <location>
        <begin position="1230"/>
        <end position="1274"/>
    </location>
</feature>
<dbReference type="Proteomes" id="UP001159042">
    <property type="component" value="Unassembled WGS sequence"/>
</dbReference>
<feature type="region of interest" description="Disordered" evidence="1">
    <location>
        <begin position="1034"/>
        <end position="1061"/>
    </location>
</feature>
<dbReference type="EMBL" id="JANEYG010000001">
    <property type="protein sequence ID" value="KAJ8926012.1"/>
    <property type="molecule type" value="Genomic_DNA"/>
</dbReference>
<accession>A0AAV8WHG3</accession>
<name>A0AAV8WHG3_9CUCU</name>
<feature type="region of interest" description="Disordered" evidence="1">
    <location>
        <begin position="863"/>
        <end position="928"/>
    </location>
</feature>
<keyword evidence="4" id="KW-1185">Reference proteome</keyword>
<evidence type="ECO:0000256" key="1">
    <source>
        <dbReference type="SAM" id="MobiDB-lite"/>
    </source>
</evidence>